<sequence length="481" mass="52740">MQLALLNKEKPLNTILTLFLFTSFFCFVGGHLRLPAELSLFWPINALLTSIFVRLPWLHRPRYYLVCYGAMVFNDALFSGWALPAFTINGANILFILVAVSMLIQRAAPLNASGRIKNALTIFPACLLASLACASWGALAQELLFRDGFLTAWSDWLSEQFSTGVLLLPLLLTLPRRAELLAALRQWRKCAPALALICSICAAALIGGGGSLSFPVPALIWCAISYPLWLTSALTLLTGITEIILVVHNVMNIQGADSLLPPSHLTSARLGVATVAISPLIVAVSMDAIRQLNRQLALRANHDFLTGLLTRSGLYARLEQMKETGALRDRQMGVLLIDIDYFKAINDNYGHDAGDAVLQEVAQRMQQSVGDAGLVCRFGGEEFLVLLFDLTDAQFVQKAEAIRRRVMQQKIMLRGNAAAVTVSIGVSSGTLDHAHICDDFNRLVSAADKQLFVSKRNGRNQTTPGPEKDNLINDALTWPRQ</sequence>
<comment type="catalytic activity">
    <reaction evidence="3">
        <text>2 GTP = 3',3'-c-di-GMP + 2 diphosphate</text>
        <dbReference type="Rhea" id="RHEA:24898"/>
        <dbReference type="ChEBI" id="CHEBI:33019"/>
        <dbReference type="ChEBI" id="CHEBI:37565"/>
        <dbReference type="ChEBI" id="CHEBI:58805"/>
        <dbReference type="EC" id="2.7.7.65"/>
    </reaction>
</comment>
<dbReference type="EC" id="2.7.7.65" evidence="2"/>
<evidence type="ECO:0000259" key="5">
    <source>
        <dbReference type="PROSITE" id="PS50887"/>
    </source>
</evidence>
<evidence type="ECO:0000256" key="1">
    <source>
        <dbReference type="ARBA" id="ARBA00004665"/>
    </source>
</evidence>
<name>A0ABM6S5R5_9GAMM</name>
<dbReference type="Proteomes" id="UP000237673">
    <property type="component" value="Chromosome"/>
</dbReference>
<feature type="transmembrane region" description="Helical" evidence="4">
    <location>
        <begin position="218"/>
        <end position="247"/>
    </location>
</feature>
<dbReference type="PANTHER" id="PTHR45138">
    <property type="entry name" value="REGULATORY COMPONENTS OF SENSORY TRANSDUCTION SYSTEM"/>
    <property type="match status" value="1"/>
</dbReference>
<dbReference type="Pfam" id="PF00990">
    <property type="entry name" value="GGDEF"/>
    <property type="match status" value="1"/>
</dbReference>
<dbReference type="RefSeq" id="WP_084970641.1">
    <property type="nucleotide sequence ID" value="NZ_CAXONQ010000051.1"/>
</dbReference>
<gene>
    <name evidence="6" type="ORF">C2E16_18100</name>
</gene>
<keyword evidence="4" id="KW-0812">Transmembrane</keyword>
<evidence type="ECO:0000256" key="4">
    <source>
        <dbReference type="SAM" id="Phobius"/>
    </source>
</evidence>
<feature type="transmembrane region" description="Helical" evidence="4">
    <location>
        <begin position="120"/>
        <end position="140"/>
    </location>
</feature>
<protein>
    <recommendedName>
        <fullName evidence="2">diguanylate cyclase</fullName>
        <ecNumber evidence="2">2.7.7.65</ecNumber>
    </recommendedName>
</protein>
<organism evidence="6 7">
    <name type="scientific">Mixta calida</name>
    <dbReference type="NCBI Taxonomy" id="665913"/>
    <lineage>
        <taxon>Bacteria</taxon>
        <taxon>Pseudomonadati</taxon>
        <taxon>Pseudomonadota</taxon>
        <taxon>Gammaproteobacteria</taxon>
        <taxon>Enterobacterales</taxon>
        <taxon>Erwiniaceae</taxon>
        <taxon>Mixta</taxon>
    </lineage>
</organism>
<keyword evidence="7" id="KW-1185">Reference proteome</keyword>
<dbReference type="SUPFAM" id="SSF55073">
    <property type="entry name" value="Nucleotide cyclase"/>
    <property type="match status" value="1"/>
</dbReference>
<dbReference type="InterPro" id="IPR029787">
    <property type="entry name" value="Nucleotide_cyclase"/>
</dbReference>
<dbReference type="PROSITE" id="PS50887">
    <property type="entry name" value="GGDEF"/>
    <property type="match status" value="1"/>
</dbReference>
<feature type="domain" description="GGDEF" evidence="5">
    <location>
        <begin position="330"/>
        <end position="467"/>
    </location>
</feature>
<keyword evidence="4" id="KW-0472">Membrane</keyword>
<dbReference type="InterPro" id="IPR000160">
    <property type="entry name" value="GGDEF_dom"/>
</dbReference>
<evidence type="ECO:0000313" key="6">
    <source>
        <dbReference type="EMBL" id="AUY27220.1"/>
    </source>
</evidence>
<reference evidence="6 7" key="1">
    <citation type="submission" date="2018-01" db="EMBL/GenBank/DDBJ databases">
        <title>Complete and assembled Genome of Pantoea calida DSM22759T.</title>
        <authorList>
            <person name="Stevens M.J.A."/>
            <person name="Zurfluh K."/>
            <person name="Stephan R."/>
        </authorList>
    </citation>
    <scope>NUCLEOTIDE SEQUENCE [LARGE SCALE GENOMIC DNA]</scope>
    <source>
        <strain evidence="6 7">DSM 22759</strain>
    </source>
</reference>
<dbReference type="Gene3D" id="3.30.70.270">
    <property type="match status" value="1"/>
</dbReference>
<proteinExistence type="predicted"/>
<feature type="transmembrane region" description="Helical" evidence="4">
    <location>
        <begin position="12"/>
        <end position="34"/>
    </location>
</feature>
<dbReference type="NCBIfam" id="TIGR00254">
    <property type="entry name" value="GGDEF"/>
    <property type="match status" value="1"/>
</dbReference>
<feature type="transmembrane region" description="Helical" evidence="4">
    <location>
        <begin position="190"/>
        <end position="212"/>
    </location>
</feature>
<dbReference type="GeneID" id="84633542"/>
<feature type="transmembrane region" description="Helical" evidence="4">
    <location>
        <begin position="160"/>
        <end position="178"/>
    </location>
</feature>
<dbReference type="SMART" id="SM00267">
    <property type="entry name" value="GGDEF"/>
    <property type="match status" value="1"/>
</dbReference>
<evidence type="ECO:0000313" key="7">
    <source>
        <dbReference type="Proteomes" id="UP000237673"/>
    </source>
</evidence>
<dbReference type="EMBL" id="CP026378">
    <property type="protein sequence ID" value="AUY27220.1"/>
    <property type="molecule type" value="Genomic_DNA"/>
</dbReference>
<dbReference type="CDD" id="cd01949">
    <property type="entry name" value="GGDEF"/>
    <property type="match status" value="1"/>
</dbReference>
<feature type="transmembrane region" description="Helical" evidence="4">
    <location>
        <begin position="268"/>
        <end position="286"/>
    </location>
</feature>
<evidence type="ECO:0000256" key="3">
    <source>
        <dbReference type="ARBA" id="ARBA00034247"/>
    </source>
</evidence>
<dbReference type="InterPro" id="IPR043128">
    <property type="entry name" value="Rev_trsase/Diguanyl_cyclase"/>
</dbReference>
<evidence type="ECO:0000256" key="2">
    <source>
        <dbReference type="ARBA" id="ARBA00012528"/>
    </source>
</evidence>
<feature type="transmembrane region" description="Helical" evidence="4">
    <location>
        <begin position="89"/>
        <end position="108"/>
    </location>
</feature>
<feature type="transmembrane region" description="Helical" evidence="4">
    <location>
        <begin position="40"/>
        <end position="57"/>
    </location>
</feature>
<dbReference type="InterPro" id="IPR050469">
    <property type="entry name" value="Diguanylate_Cyclase"/>
</dbReference>
<keyword evidence="4" id="KW-1133">Transmembrane helix</keyword>
<dbReference type="PANTHER" id="PTHR45138:SF9">
    <property type="entry name" value="DIGUANYLATE CYCLASE DGCM-RELATED"/>
    <property type="match status" value="1"/>
</dbReference>
<comment type="pathway">
    <text evidence="1">Purine metabolism; 3',5'-cyclic di-GMP biosynthesis.</text>
</comment>
<accession>A0ABM6S5R5</accession>